<organism evidence="1 2">
    <name type="scientific">Brachionus plicatilis</name>
    <name type="common">Marine rotifer</name>
    <name type="synonym">Brachionus muelleri</name>
    <dbReference type="NCBI Taxonomy" id="10195"/>
    <lineage>
        <taxon>Eukaryota</taxon>
        <taxon>Metazoa</taxon>
        <taxon>Spiralia</taxon>
        <taxon>Gnathifera</taxon>
        <taxon>Rotifera</taxon>
        <taxon>Eurotatoria</taxon>
        <taxon>Monogononta</taxon>
        <taxon>Pseudotrocha</taxon>
        <taxon>Ploima</taxon>
        <taxon>Brachionidae</taxon>
        <taxon>Brachionus</taxon>
    </lineage>
</organism>
<proteinExistence type="predicted"/>
<dbReference type="AlphaFoldDB" id="A0A3M7QA54"/>
<dbReference type="EMBL" id="REGN01006854">
    <property type="protein sequence ID" value="RNA08119.1"/>
    <property type="molecule type" value="Genomic_DNA"/>
</dbReference>
<dbReference type="Proteomes" id="UP000276133">
    <property type="component" value="Unassembled WGS sequence"/>
</dbReference>
<comment type="caution">
    <text evidence="1">The sequence shown here is derived from an EMBL/GenBank/DDBJ whole genome shotgun (WGS) entry which is preliminary data.</text>
</comment>
<accession>A0A3M7QA54</accession>
<evidence type="ECO:0000313" key="2">
    <source>
        <dbReference type="Proteomes" id="UP000276133"/>
    </source>
</evidence>
<sequence>MRIRNQKIESNDPNKDINAMTIQMKNLISLFSNFDIFNKEYRKLVFTTLRNYASIVQINRQSRRLSNMNFLPFQFNFIYILEILDIFGFEYFVCVREGNVVVEPVGPCERPVTIRTIVLLAFFTQTVRARTLESATVYRNIGVYGNELIYLRSIAGTIDQFILVQCFG</sequence>
<evidence type="ECO:0000313" key="1">
    <source>
        <dbReference type="EMBL" id="RNA08119.1"/>
    </source>
</evidence>
<name>A0A3M7QA54_BRAPC</name>
<protein>
    <submittedName>
        <fullName evidence="1">Uncharacterized protein</fullName>
    </submittedName>
</protein>
<gene>
    <name evidence="1" type="ORF">BpHYR1_013575</name>
</gene>
<reference evidence="1 2" key="1">
    <citation type="journal article" date="2018" name="Sci. Rep.">
        <title>Genomic signatures of local adaptation to the degree of environmental predictability in rotifers.</title>
        <authorList>
            <person name="Franch-Gras L."/>
            <person name="Hahn C."/>
            <person name="Garcia-Roger E.M."/>
            <person name="Carmona M.J."/>
            <person name="Serra M."/>
            <person name="Gomez A."/>
        </authorList>
    </citation>
    <scope>NUCLEOTIDE SEQUENCE [LARGE SCALE GENOMIC DNA]</scope>
    <source>
        <strain evidence="1">HYR1</strain>
    </source>
</reference>
<keyword evidence="2" id="KW-1185">Reference proteome</keyword>